<dbReference type="InterPro" id="IPR044502">
    <property type="entry name" value="AtHST-like"/>
</dbReference>
<feature type="transmembrane region" description="Helical" evidence="7">
    <location>
        <begin position="391"/>
        <end position="411"/>
    </location>
</feature>
<keyword evidence="5 7" id="KW-1133">Transmembrane helix</keyword>
<feature type="transmembrane region" description="Helical" evidence="7">
    <location>
        <begin position="337"/>
        <end position="356"/>
    </location>
</feature>
<feature type="transmembrane region" description="Helical" evidence="7">
    <location>
        <begin position="131"/>
        <end position="157"/>
    </location>
</feature>
<sequence>MKKKNVKEGLFRNWNLRSRIGCLFKEEYIMLHLRACCCQFPSVTKGVEFSNGRIIPKWNLCFPRQKWSVSKRYIIAASSPQCCEMEMDGLWTTQLNALYQFSRPHTIFGTIIGITSVSTLPIKSLADISPIFFLGLLKALIPSLLMNVYVVGLNQLFDVEIDKVNKPSLPLASGEISMKRGIAIVITSLLMSFGMGIKFQSPPLLAALIVSFLLGSAYSVELPFLRWKRNAALAAVCIMVVRAIIVQFAFFAHIQKYVLVRPILYTRSLFFAVTFMCIFTAVIALFKDIPDVNGDRNFGIQSLSVSLGQEQVFWLCISMLVAAYAAAMVIGATATTLSNKLVTVLGHFLLACFLLFKAHEHVLQVLGHFLLACFLLFKAQSVDISSQVSITSFYMFIWKLFYAEYLLIPFVR</sequence>
<keyword evidence="4 7" id="KW-0812">Transmembrane</keyword>
<evidence type="ECO:0000256" key="5">
    <source>
        <dbReference type="ARBA" id="ARBA00022989"/>
    </source>
</evidence>
<feature type="transmembrane region" description="Helical" evidence="7">
    <location>
        <begin position="231"/>
        <end position="252"/>
    </location>
</feature>
<name>A0ABM1VG88_SOLPN</name>
<gene>
    <name evidence="9" type="primary">LOC107028106</name>
</gene>
<evidence type="ECO:0000256" key="4">
    <source>
        <dbReference type="ARBA" id="ARBA00022692"/>
    </source>
</evidence>
<dbReference type="Gene3D" id="1.10.357.140">
    <property type="entry name" value="UbiA prenyltransferase"/>
    <property type="match status" value="1"/>
</dbReference>
<evidence type="ECO:0000256" key="1">
    <source>
        <dbReference type="ARBA" id="ARBA00004508"/>
    </source>
</evidence>
<dbReference type="CDD" id="cd13960">
    <property type="entry name" value="PT_UbiA_HPT1"/>
    <property type="match status" value="1"/>
</dbReference>
<comment type="subcellular location">
    <subcellularLocation>
        <location evidence="1">Plastid</location>
        <location evidence="1">Chloroplast membrane</location>
        <topology evidence="1">Multi-pass membrane protein</topology>
    </subcellularLocation>
</comment>
<dbReference type="GeneID" id="107028106"/>
<comment type="similarity">
    <text evidence="2">Belongs to the UbiA prenyltransferase family.</text>
</comment>
<evidence type="ECO:0000256" key="6">
    <source>
        <dbReference type="ARBA" id="ARBA00023136"/>
    </source>
</evidence>
<dbReference type="InterPro" id="IPR044878">
    <property type="entry name" value="UbiA_sf"/>
</dbReference>
<reference evidence="8" key="1">
    <citation type="journal article" date="2014" name="Nat. Genet.">
        <title>The genome of the stress-tolerant wild tomato species Solanum pennellii.</title>
        <authorList>
            <person name="Bolger A."/>
            <person name="Scossa F."/>
            <person name="Bolger M.E."/>
            <person name="Lanz C."/>
            <person name="Maumus F."/>
            <person name="Tohge T."/>
            <person name="Quesneville H."/>
            <person name="Alseekh S."/>
            <person name="Sorensen I."/>
            <person name="Lichtenstein G."/>
            <person name="Fich E.A."/>
            <person name="Conte M."/>
            <person name="Keller H."/>
            <person name="Schneeberger K."/>
            <person name="Schwacke R."/>
            <person name="Ofner I."/>
            <person name="Vrebalov J."/>
            <person name="Xu Y."/>
            <person name="Osorio S."/>
            <person name="Aflitos S.A."/>
            <person name="Schijlen E."/>
            <person name="Jimenez-Gomez J.M."/>
            <person name="Ryngajllo M."/>
            <person name="Kimura S."/>
            <person name="Kumar R."/>
            <person name="Koenig D."/>
            <person name="Headland L.R."/>
            <person name="Maloof J.N."/>
            <person name="Sinha N."/>
            <person name="van Ham R.C."/>
            <person name="Lankhorst R.K."/>
            <person name="Mao L."/>
            <person name="Vogel A."/>
            <person name="Arsova B."/>
            <person name="Panstruga R."/>
            <person name="Fei Z."/>
            <person name="Rose J.K."/>
            <person name="Zamir D."/>
            <person name="Carrari F."/>
            <person name="Giovannoni J.J."/>
            <person name="Weigel D."/>
            <person name="Usadel B."/>
            <person name="Fernie A.R."/>
        </authorList>
    </citation>
    <scope>NUCLEOTIDE SEQUENCE [LARGE SCALE GENOMIC DNA]</scope>
    <source>
        <strain evidence="8">cv. LA0716</strain>
    </source>
</reference>
<feature type="transmembrane region" description="Helical" evidence="7">
    <location>
        <begin position="204"/>
        <end position="225"/>
    </location>
</feature>
<feature type="transmembrane region" description="Helical" evidence="7">
    <location>
        <begin position="264"/>
        <end position="286"/>
    </location>
</feature>
<dbReference type="PANTHER" id="PTHR43009">
    <property type="entry name" value="HOMOGENTISATE SOLANESYLTRANSFERASE, CHLOROPLASTIC"/>
    <property type="match status" value="1"/>
</dbReference>
<dbReference type="Proteomes" id="UP000694930">
    <property type="component" value="Chromosome 8"/>
</dbReference>
<feature type="transmembrane region" description="Helical" evidence="7">
    <location>
        <begin position="312"/>
        <end position="330"/>
    </location>
</feature>
<keyword evidence="8" id="KW-1185">Reference proteome</keyword>
<organism evidence="8 9">
    <name type="scientific">Solanum pennellii</name>
    <name type="common">Tomato</name>
    <name type="synonym">Lycopersicon pennellii</name>
    <dbReference type="NCBI Taxonomy" id="28526"/>
    <lineage>
        <taxon>Eukaryota</taxon>
        <taxon>Viridiplantae</taxon>
        <taxon>Streptophyta</taxon>
        <taxon>Embryophyta</taxon>
        <taxon>Tracheophyta</taxon>
        <taxon>Spermatophyta</taxon>
        <taxon>Magnoliopsida</taxon>
        <taxon>eudicotyledons</taxon>
        <taxon>Gunneridae</taxon>
        <taxon>Pentapetalae</taxon>
        <taxon>asterids</taxon>
        <taxon>lamiids</taxon>
        <taxon>Solanales</taxon>
        <taxon>Solanaceae</taxon>
        <taxon>Solanoideae</taxon>
        <taxon>Solaneae</taxon>
        <taxon>Solanum</taxon>
        <taxon>Solanum subgen. Lycopersicon</taxon>
    </lineage>
</organism>
<reference evidence="9" key="2">
    <citation type="submission" date="2025-08" db="UniProtKB">
        <authorList>
            <consortium name="RefSeq"/>
        </authorList>
    </citation>
    <scope>IDENTIFICATION</scope>
</reference>
<dbReference type="InterPro" id="IPR000537">
    <property type="entry name" value="UbiA_prenyltransferase"/>
</dbReference>
<dbReference type="Pfam" id="PF01040">
    <property type="entry name" value="UbiA"/>
    <property type="match status" value="1"/>
</dbReference>
<evidence type="ECO:0000256" key="3">
    <source>
        <dbReference type="ARBA" id="ARBA00022679"/>
    </source>
</evidence>
<protein>
    <submittedName>
        <fullName evidence="9">Homogentisate geranylgeranyltransferase-like isoform X1</fullName>
    </submittedName>
</protein>
<dbReference type="PANTHER" id="PTHR43009:SF7">
    <property type="entry name" value="HOMOGENTISATE GERANYLGERANYLTRANSFERASE, CHLOROPLASTIC"/>
    <property type="match status" value="1"/>
</dbReference>
<evidence type="ECO:0000313" key="8">
    <source>
        <dbReference type="Proteomes" id="UP000694930"/>
    </source>
</evidence>
<feature type="transmembrane region" description="Helical" evidence="7">
    <location>
        <begin position="362"/>
        <end position="379"/>
    </location>
</feature>
<proteinExistence type="inferred from homology"/>
<dbReference type="RefSeq" id="XP_027774756.1">
    <property type="nucleotide sequence ID" value="XM_027918955.1"/>
</dbReference>
<dbReference type="NCBIfam" id="NF009525">
    <property type="entry name" value="PRK12887.1"/>
    <property type="match status" value="1"/>
</dbReference>
<keyword evidence="3" id="KW-0808">Transferase</keyword>
<keyword evidence="6 7" id="KW-0472">Membrane</keyword>
<accession>A0ABM1VG88</accession>
<evidence type="ECO:0000256" key="7">
    <source>
        <dbReference type="SAM" id="Phobius"/>
    </source>
</evidence>
<evidence type="ECO:0000256" key="2">
    <source>
        <dbReference type="ARBA" id="ARBA00005985"/>
    </source>
</evidence>
<evidence type="ECO:0000313" key="9">
    <source>
        <dbReference type="RefSeq" id="XP_027774756.1"/>
    </source>
</evidence>